<organism evidence="3 4">
    <name type="scientific">Arthrobacter russicus</name>
    <dbReference type="NCBI Taxonomy" id="172040"/>
    <lineage>
        <taxon>Bacteria</taxon>
        <taxon>Bacillati</taxon>
        <taxon>Actinomycetota</taxon>
        <taxon>Actinomycetes</taxon>
        <taxon>Micrococcales</taxon>
        <taxon>Micrococcaceae</taxon>
        <taxon>Arthrobacter</taxon>
    </lineage>
</organism>
<dbReference type="RefSeq" id="WP_309797011.1">
    <property type="nucleotide sequence ID" value="NZ_BAAAHY010000001.1"/>
</dbReference>
<dbReference type="EMBL" id="JAVDQF010000001">
    <property type="protein sequence ID" value="MDR6269012.1"/>
    <property type="molecule type" value="Genomic_DNA"/>
</dbReference>
<accession>A0ABU1JCA2</accession>
<evidence type="ECO:0008006" key="5">
    <source>
        <dbReference type="Google" id="ProtNLM"/>
    </source>
</evidence>
<protein>
    <recommendedName>
        <fullName evidence="5">LPXTG-motif cell wall anchor domain-containing protein</fullName>
    </recommendedName>
</protein>
<reference evidence="3 4" key="1">
    <citation type="submission" date="2023-07" db="EMBL/GenBank/DDBJ databases">
        <title>Sequencing the genomes of 1000 actinobacteria strains.</title>
        <authorList>
            <person name="Klenk H.-P."/>
        </authorList>
    </citation>
    <scope>NUCLEOTIDE SEQUENCE [LARGE SCALE GENOMIC DNA]</scope>
    <source>
        <strain evidence="3 4">DSM 14555</strain>
    </source>
</reference>
<feature type="signal peptide" evidence="2">
    <location>
        <begin position="1"/>
        <end position="29"/>
    </location>
</feature>
<feature type="chain" id="PRO_5047493758" description="LPXTG-motif cell wall anchor domain-containing protein" evidence="2">
    <location>
        <begin position="30"/>
        <end position="266"/>
    </location>
</feature>
<evidence type="ECO:0000256" key="1">
    <source>
        <dbReference type="SAM" id="Phobius"/>
    </source>
</evidence>
<evidence type="ECO:0000313" key="3">
    <source>
        <dbReference type="EMBL" id="MDR6269012.1"/>
    </source>
</evidence>
<sequence length="266" mass="26421">MIRRVLRPLAVLSLVFGSLIGGFVPAAQAAGELELSADGVHWGQNLPASVFDLSQKLVPGESHSAELWVRNGGQSAAELSAKVTAPSWQGLIADGTVQLRASTADGDRLLGSAGTVLFPLPAGQSNHFTLKIALTAGAGNQAELQSFPAGFELSLRQSAADPNANAEANANADANANANANAAAASNASANAAAASDASANAAAGSNAAAGGVDSRGLPGAEGPQLPTTGLPAVGLPILVLAAILVAAGSGMQLLGRRNQPLERTE</sequence>
<evidence type="ECO:0000256" key="2">
    <source>
        <dbReference type="SAM" id="SignalP"/>
    </source>
</evidence>
<keyword evidence="1" id="KW-0812">Transmembrane</keyword>
<gene>
    <name evidence="3" type="ORF">JOE69_001250</name>
</gene>
<keyword evidence="4" id="KW-1185">Reference proteome</keyword>
<comment type="caution">
    <text evidence="3">The sequence shown here is derived from an EMBL/GenBank/DDBJ whole genome shotgun (WGS) entry which is preliminary data.</text>
</comment>
<evidence type="ECO:0000313" key="4">
    <source>
        <dbReference type="Proteomes" id="UP001185069"/>
    </source>
</evidence>
<dbReference type="Proteomes" id="UP001185069">
    <property type="component" value="Unassembled WGS sequence"/>
</dbReference>
<name>A0ABU1JCA2_9MICC</name>
<keyword evidence="1" id="KW-1133">Transmembrane helix</keyword>
<keyword evidence="2" id="KW-0732">Signal</keyword>
<feature type="transmembrane region" description="Helical" evidence="1">
    <location>
        <begin position="234"/>
        <end position="255"/>
    </location>
</feature>
<proteinExistence type="predicted"/>
<keyword evidence="1" id="KW-0472">Membrane</keyword>